<evidence type="ECO:0000313" key="3">
    <source>
        <dbReference type="Proteomes" id="UP001183586"/>
    </source>
</evidence>
<dbReference type="PANTHER" id="PTHR43441">
    <property type="entry name" value="RIBOSOMAL-PROTEIN-SERINE ACETYLTRANSFERASE"/>
    <property type="match status" value="1"/>
</dbReference>
<reference evidence="3" key="1">
    <citation type="submission" date="2023-07" db="EMBL/GenBank/DDBJ databases">
        <title>30 novel species of actinomycetes from the DSMZ collection.</title>
        <authorList>
            <person name="Nouioui I."/>
        </authorList>
    </citation>
    <scope>NUCLEOTIDE SEQUENCE [LARGE SCALE GENOMIC DNA]</scope>
    <source>
        <strain evidence="3">DSM 41921</strain>
    </source>
</reference>
<dbReference type="Proteomes" id="UP001183586">
    <property type="component" value="Unassembled WGS sequence"/>
</dbReference>
<dbReference type="RefSeq" id="WP_311679692.1">
    <property type="nucleotide sequence ID" value="NZ_JAVREU010000002.1"/>
</dbReference>
<dbReference type="EMBL" id="JAVREU010000002">
    <property type="protein sequence ID" value="MDT0387087.1"/>
    <property type="molecule type" value="Genomic_DNA"/>
</dbReference>
<evidence type="ECO:0000259" key="1">
    <source>
        <dbReference type="PROSITE" id="PS51186"/>
    </source>
</evidence>
<proteinExistence type="predicted"/>
<dbReference type="PANTHER" id="PTHR43441:SF10">
    <property type="entry name" value="ACETYLTRANSFERASE"/>
    <property type="match status" value="1"/>
</dbReference>
<organism evidence="2 3">
    <name type="scientific">Streptomyces dubilierae</name>
    <dbReference type="NCBI Taxonomy" id="3075533"/>
    <lineage>
        <taxon>Bacteria</taxon>
        <taxon>Bacillati</taxon>
        <taxon>Actinomycetota</taxon>
        <taxon>Actinomycetes</taxon>
        <taxon>Kitasatosporales</taxon>
        <taxon>Streptomycetaceae</taxon>
        <taxon>Streptomyces</taxon>
    </lineage>
</organism>
<protein>
    <submittedName>
        <fullName evidence="2">GNAT family N-acetyltransferase</fullName>
    </submittedName>
</protein>
<dbReference type="SUPFAM" id="SSF55729">
    <property type="entry name" value="Acyl-CoA N-acyltransferases (Nat)"/>
    <property type="match status" value="1"/>
</dbReference>
<dbReference type="Pfam" id="PF13302">
    <property type="entry name" value="Acetyltransf_3"/>
    <property type="match status" value="1"/>
</dbReference>
<dbReference type="InterPro" id="IPR051908">
    <property type="entry name" value="Ribosomal_N-acetyltransferase"/>
</dbReference>
<keyword evidence="3" id="KW-1185">Reference proteome</keyword>
<accession>A0ABU2P4K9</accession>
<sequence>MPDITTRLHADATPTAPALVLRPWSPADAAGLAVLRGDEALRRWTSFSVEDVPSAARWLREQRRGWDEGHRFAFAVEEVDPSGTGGPPAGHVVLKDVAPGAGSAEVGYWTVARARGRGIAPRALRALTDWAFTTFAGDGLTRLGLRHQGDNTASCRVAGKSGYELAAVLSPNPPAHPVQGHLHVRHRAATPR</sequence>
<evidence type="ECO:0000313" key="2">
    <source>
        <dbReference type="EMBL" id="MDT0387087.1"/>
    </source>
</evidence>
<dbReference type="InterPro" id="IPR016181">
    <property type="entry name" value="Acyl_CoA_acyltransferase"/>
</dbReference>
<feature type="domain" description="N-acetyltransferase" evidence="1">
    <location>
        <begin position="19"/>
        <end position="189"/>
    </location>
</feature>
<name>A0ABU2P4K9_9ACTN</name>
<dbReference type="Gene3D" id="3.40.630.30">
    <property type="match status" value="1"/>
</dbReference>
<dbReference type="PROSITE" id="PS51186">
    <property type="entry name" value="GNAT"/>
    <property type="match status" value="1"/>
</dbReference>
<comment type="caution">
    <text evidence="2">The sequence shown here is derived from an EMBL/GenBank/DDBJ whole genome shotgun (WGS) entry which is preliminary data.</text>
</comment>
<dbReference type="InterPro" id="IPR000182">
    <property type="entry name" value="GNAT_dom"/>
</dbReference>
<gene>
    <name evidence="2" type="ORF">RM641_06580</name>
</gene>